<dbReference type="Gene3D" id="3.40.50.720">
    <property type="entry name" value="NAD(P)-binding Rossmann-like Domain"/>
    <property type="match status" value="1"/>
</dbReference>
<dbReference type="InterPro" id="IPR036291">
    <property type="entry name" value="NAD(P)-bd_dom_sf"/>
</dbReference>
<dbReference type="RefSeq" id="WP_232592108.1">
    <property type="nucleotide sequence ID" value="NZ_BSPD01000095.1"/>
</dbReference>
<dbReference type="InterPro" id="IPR002347">
    <property type="entry name" value="SDR_fam"/>
</dbReference>
<comment type="similarity">
    <text evidence="1">Belongs to the short-chain dehydrogenases/reductases (SDR) family.</text>
</comment>
<gene>
    <name evidence="4" type="ORF">GCM10007877_36970</name>
</gene>
<evidence type="ECO:0000313" key="5">
    <source>
        <dbReference type="Proteomes" id="UP001156870"/>
    </source>
</evidence>
<organism evidence="4 5">
    <name type="scientific">Marinibactrum halimedae</name>
    <dbReference type="NCBI Taxonomy" id="1444977"/>
    <lineage>
        <taxon>Bacteria</taxon>
        <taxon>Pseudomonadati</taxon>
        <taxon>Pseudomonadota</taxon>
        <taxon>Gammaproteobacteria</taxon>
        <taxon>Cellvibrionales</taxon>
        <taxon>Cellvibrionaceae</taxon>
        <taxon>Marinibactrum</taxon>
    </lineage>
</organism>
<keyword evidence="2" id="KW-0560">Oxidoreductase</keyword>
<keyword evidence="5" id="KW-1185">Reference proteome</keyword>
<reference evidence="4 5" key="1">
    <citation type="journal article" date="2014" name="Int. J. Syst. Evol. Microbiol.">
        <title>Complete genome sequence of Corynebacterium casei LMG S-19264T (=DSM 44701T), isolated from a smear-ripened cheese.</title>
        <authorList>
            <consortium name="US DOE Joint Genome Institute (JGI-PGF)"/>
            <person name="Walter F."/>
            <person name="Albersmeier A."/>
            <person name="Kalinowski J."/>
            <person name="Ruckert C."/>
        </authorList>
    </citation>
    <scope>NUCLEOTIDE SEQUENCE [LARGE SCALE GENOMIC DNA]</scope>
    <source>
        <strain evidence="4 5">NBRC 110095</strain>
    </source>
</reference>
<dbReference type="Proteomes" id="UP001156870">
    <property type="component" value="Unassembled WGS sequence"/>
</dbReference>
<dbReference type="GO" id="GO:0016491">
    <property type="term" value="F:oxidoreductase activity"/>
    <property type="evidence" value="ECO:0007669"/>
    <property type="project" value="UniProtKB-KW"/>
</dbReference>
<proteinExistence type="inferred from homology"/>
<dbReference type="Pfam" id="PF00106">
    <property type="entry name" value="adh_short"/>
    <property type="match status" value="1"/>
</dbReference>
<feature type="compositionally biased region" description="Basic and acidic residues" evidence="3">
    <location>
        <begin position="16"/>
        <end position="26"/>
    </location>
</feature>
<dbReference type="EMBL" id="BSPD01000095">
    <property type="protein sequence ID" value="GLS27978.1"/>
    <property type="molecule type" value="Genomic_DNA"/>
</dbReference>
<dbReference type="AlphaFoldDB" id="A0AA37WP02"/>
<name>A0AA37WP02_9GAMM</name>
<evidence type="ECO:0000256" key="3">
    <source>
        <dbReference type="SAM" id="MobiDB-lite"/>
    </source>
</evidence>
<dbReference type="PRINTS" id="PR00081">
    <property type="entry name" value="GDHRDH"/>
</dbReference>
<evidence type="ECO:0000313" key="4">
    <source>
        <dbReference type="EMBL" id="GLS27978.1"/>
    </source>
</evidence>
<evidence type="ECO:0000256" key="1">
    <source>
        <dbReference type="ARBA" id="ARBA00006484"/>
    </source>
</evidence>
<protein>
    <submittedName>
        <fullName evidence="4">Short-chain dehydrogenase</fullName>
    </submittedName>
</protein>
<feature type="region of interest" description="Disordered" evidence="3">
    <location>
        <begin position="1"/>
        <end position="30"/>
    </location>
</feature>
<accession>A0AA37WP02</accession>
<feature type="compositionally biased region" description="Polar residues" evidence="3">
    <location>
        <begin position="1"/>
        <end position="15"/>
    </location>
</feature>
<comment type="caution">
    <text evidence="4">The sequence shown here is derived from an EMBL/GenBank/DDBJ whole genome shotgun (WGS) entry which is preliminary data.</text>
</comment>
<evidence type="ECO:0000256" key="2">
    <source>
        <dbReference type="ARBA" id="ARBA00023002"/>
    </source>
</evidence>
<dbReference type="SUPFAM" id="SSF51735">
    <property type="entry name" value="NAD(P)-binding Rossmann-fold domains"/>
    <property type="match status" value="1"/>
</dbReference>
<dbReference type="PANTHER" id="PTHR44196:SF1">
    <property type="entry name" value="DEHYDROGENASE_REDUCTASE SDR FAMILY MEMBER 7B"/>
    <property type="match status" value="1"/>
</dbReference>
<sequence>MSNSPELEQGATNMHSPRERLPKDSRSIGNARGQCRGNIIWLTGASSGIGLQLAKDLVAEGNFVILSGRNKAPMEVLRQEFPNCIHIIDFDLSDTNAWQDVTLQLKEVTDSIDILIMAAGVCEYVNDCRPATDLYRRVFEINFFAAVKTVEVALGFLTRAQNRGYIVGVGSLSAQVGFSRAQAYGASKAAFEYWLDCLRIDLHAKNIDVSVVSPGFVDTPLTKKNDFSMPGLMTVEDASERIINGMSHRKMHIRFPKRLFWPLRLASIFSQLWYKRIALKLRRQQSL</sequence>
<dbReference type="GO" id="GO:0016020">
    <property type="term" value="C:membrane"/>
    <property type="evidence" value="ECO:0007669"/>
    <property type="project" value="TreeGrafter"/>
</dbReference>
<dbReference type="PANTHER" id="PTHR44196">
    <property type="entry name" value="DEHYDROGENASE/REDUCTASE SDR FAMILY MEMBER 7B"/>
    <property type="match status" value="1"/>
</dbReference>